<proteinExistence type="predicted"/>
<dbReference type="Proteomes" id="UP001152130">
    <property type="component" value="Unassembled WGS sequence"/>
</dbReference>
<protein>
    <submittedName>
        <fullName evidence="1">Uncharacterized protein</fullName>
    </submittedName>
</protein>
<comment type="caution">
    <text evidence="1">The sequence shown here is derived from an EMBL/GenBank/DDBJ whole genome shotgun (WGS) entry which is preliminary data.</text>
</comment>
<evidence type="ECO:0000313" key="1">
    <source>
        <dbReference type="EMBL" id="KAJ4024658.1"/>
    </source>
</evidence>
<accession>A0A9W8Q157</accession>
<name>A0A9W8Q157_9HYPO</name>
<dbReference type="AlphaFoldDB" id="A0A9W8Q157"/>
<sequence length="201" mass="22682">MAISPPDQTWRDIDVLIRRALGTREAYRQHSQNVRTSAAAWRPIMKLLSKFPENTFNHPEVSDISPYGKEVLVAFTNVIWAFSLGPVLEDLDCPQTATDLYSYFVQDLYQVWYNTDLEGRERATYSALLSEVTNDLANHNLITRDTTVRPGLVNSPRAAMAAHAWIVTNAMHGSGEVDKIVVRRAKELWEARCGSFVVATN</sequence>
<gene>
    <name evidence="1" type="ORF">NW766_000898</name>
</gene>
<evidence type="ECO:0000313" key="2">
    <source>
        <dbReference type="Proteomes" id="UP001152130"/>
    </source>
</evidence>
<organism evidence="1 2">
    <name type="scientific">Fusarium irregulare</name>
    <dbReference type="NCBI Taxonomy" id="2494466"/>
    <lineage>
        <taxon>Eukaryota</taxon>
        <taxon>Fungi</taxon>
        <taxon>Dikarya</taxon>
        <taxon>Ascomycota</taxon>
        <taxon>Pezizomycotina</taxon>
        <taxon>Sordariomycetes</taxon>
        <taxon>Hypocreomycetidae</taxon>
        <taxon>Hypocreales</taxon>
        <taxon>Nectriaceae</taxon>
        <taxon>Fusarium</taxon>
        <taxon>Fusarium incarnatum-equiseti species complex</taxon>
    </lineage>
</organism>
<keyword evidence="2" id="KW-1185">Reference proteome</keyword>
<reference evidence="1" key="1">
    <citation type="submission" date="2022-10" db="EMBL/GenBank/DDBJ databases">
        <title>Fusarium specimens isolated from Avocado Roots.</title>
        <authorList>
            <person name="Stajich J."/>
            <person name="Roper C."/>
            <person name="Heimlech-Rivalta G."/>
        </authorList>
    </citation>
    <scope>NUCLEOTIDE SEQUENCE</scope>
    <source>
        <strain evidence="1">CF00143</strain>
    </source>
</reference>
<dbReference type="EMBL" id="JAPDHF010000001">
    <property type="protein sequence ID" value="KAJ4024658.1"/>
    <property type="molecule type" value="Genomic_DNA"/>
</dbReference>